<feature type="signal peptide" evidence="2">
    <location>
        <begin position="1"/>
        <end position="16"/>
    </location>
</feature>
<dbReference type="InterPro" id="IPR000566">
    <property type="entry name" value="Lipocln_cytosolic_FA-bd_dom"/>
</dbReference>
<dbReference type="InterPro" id="IPR002446">
    <property type="entry name" value="Lipocalin_bac"/>
</dbReference>
<dbReference type="EMBL" id="CP054139">
    <property type="protein sequence ID" value="QKJ28551.1"/>
    <property type="molecule type" value="Genomic_DNA"/>
</dbReference>
<organism evidence="4 5">
    <name type="scientific">Mucilaginibacter mali</name>
    <dbReference type="NCBI Taxonomy" id="2740462"/>
    <lineage>
        <taxon>Bacteria</taxon>
        <taxon>Pseudomonadati</taxon>
        <taxon>Bacteroidota</taxon>
        <taxon>Sphingobacteriia</taxon>
        <taxon>Sphingobacteriales</taxon>
        <taxon>Sphingobacteriaceae</taxon>
        <taxon>Mucilaginibacter</taxon>
    </lineage>
</organism>
<keyword evidence="5" id="KW-1185">Reference proteome</keyword>
<dbReference type="KEGG" id="mmab:HQ865_01850"/>
<dbReference type="InterPro" id="IPR022272">
    <property type="entry name" value="Lipocalin_CS"/>
</dbReference>
<feature type="domain" description="Lipocalin/cytosolic fatty-acid binding" evidence="3">
    <location>
        <begin position="26"/>
        <end position="161"/>
    </location>
</feature>
<dbReference type="AlphaFoldDB" id="A0A7D4Q5H4"/>
<dbReference type="RefSeq" id="WP_173413253.1">
    <property type="nucleotide sequence ID" value="NZ_CP054139.1"/>
</dbReference>
<dbReference type="CDD" id="cd19438">
    <property type="entry name" value="lipocalin_Blc-like"/>
    <property type="match status" value="1"/>
</dbReference>
<dbReference type="PRINTS" id="PR01171">
    <property type="entry name" value="BCTLIPOCALIN"/>
</dbReference>
<proteinExistence type="inferred from homology"/>
<dbReference type="PIRSF" id="PIRSF036893">
    <property type="entry name" value="Lipocalin_ApoD"/>
    <property type="match status" value="1"/>
</dbReference>
<evidence type="ECO:0000313" key="4">
    <source>
        <dbReference type="EMBL" id="QKJ28551.1"/>
    </source>
</evidence>
<keyword evidence="2" id="KW-0732">Signal</keyword>
<dbReference type="InterPro" id="IPR012674">
    <property type="entry name" value="Calycin"/>
</dbReference>
<evidence type="ECO:0000313" key="5">
    <source>
        <dbReference type="Proteomes" id="UP000505355"/>
    </source>
</evidence>
<feature type="chain" id="PRO_5029086035" evidence="2">
    <location>
        <begin position="17"/>
        <end position="165"/>
    </location>
</feature>
<dbReference type="Pfam" id="PF08212">
    <property type="entry name" value="Lipocalin_2"/>
    <property type="match status" value="1"/>
</dbReference>
<dbReference type="GO" id="GO:0006950">
    <property type="term" value="P:response to stress"/>
    <property type="evidence" value="ECO:0007669"/>
    <property type="project" value="UniProtKB-ARBA"/>
</dbReference>
<reference evidence="4 5" key="1">
    <citation type="submission" date="2020-05" db="EMBL/GenBank/DDBJ databases">
        <title>Mucilaginibacter mali sp. nov.</title>
        <authorList>
            <person name="Kim H.S."/>
            <person name="Lee K.C."/>
            <person name="Suh M.K."/>
            <person name="Kim J.-S."/>
            <person name="Han K.-I."/>
            <person name="Eom M.K."/>
            <person name="Shin Y.K."/>
            <person name="Lee J.-S."/>
        </authorList>
    </citation>
    <scope>NUCLEOTIDE SEQUENCE [LARGE SCALE GENOMIC DNA]</scope>
    <source>
        <strain evidence="4 5">G2-14</strain>
    </source>
</reference>
<protein>
    <submittedName>
        <fullName evidence="4">Lipocalin family protein</fullName>
    </submittedName>
</protein>
<dbReference type="PANTHER" id="PTHR10612">
    <property type="entry name" value="APOLIPOPROTEIN D"/>
    <property type="match status" value="1"/>
</dbReference>
<gene>
    <name evidence="4" type="ORF">HQ865_01850</name>
</gene>
<dbReference type="PROSITE" id="PS00213">
    <property type="entry name" value="LIPOCALIN"/>
    <property type="match status" value="1"/>
</dbReference>
<evidence type="ECO:0000256" key="1">
    <source>
        <dbReference type="ARBA" id="ARBA00006889"/>
    </source>
</evidence>
<sequence length="165" mass="19203">MKAICTLLIFFYTALAAPVNKPVDKVDLSRFAGKWYSLYSIPTIYDKGSRETTTTYTLNKDGYYNVFTACKKGDDDKIYTSKLFPEKDGDGEMKAQFLWPFKVDYWVIELDDDYQYVVVGHPEHKFLFIMSRKPFIDKKLYDEIVTRCKAKGYAVDKLTSQQHHG</sequence>
<dbReference type="SUPFAM" id="SSF50814">
    <property type="entry name" value="Lipocalins"/>
    <property type="match status" value="1"/>
</dbReference>
<evidence type="ECO:0000256" key="2">
    <source>
        <dbReference type="PIRNR" id="PIRNR036893"/>
    </source>
</evidence>
<accession>A0A7D4Q5H4</accession>
<dbReference type="Gene3D" id="2.40.128.20">
    <property type="match status" value="1"/>
</dbReference>
<dbReference type="InterPro" id="IPR022271">
    <property type="entry name" value="Lipocalin_ApoD"/>
</dbReference>
<evidence type="ECO:0000259" key="3">
    <source>
        <dbReference type="Pfam" id="PF08212"/>
    </source>
</evidence>
<dbReference type="InterPro" id="IPR047202">
    <property type="entry name" value="Lipocalin_Blc-like_dom"/>
</dbReference>
<name>A0A7D4Q5H4_9SPHI</name>
<dbReference type="PANTHER" id="PTHR10612:SF34">
    <property type="entry name" value="APOLIPOPROTEIN D"/>
    <property type="match status" value="1"/>
</dbReference>
<comment type="similarity">
    <text evidence="1 2">Belongs to the calycin superfamily. Lipocalin family.</text>
</comment>
<dbReference type="Proteomes" id="UP000505355">
    <property type="component" value="Chromosome"/>
</dbReference>